<evidence type="ECO:0000256" key="1">
    <source>
        <dbReference type="ARBA" id="ARBA00007789"/>
    </source>
</evidence>
<dbReference type="InterPro" id="IPR036661">
    <property type="entry name" value="Luciferase-like_sf"/>
</dbReference>
<evidence type="ECO:0000313" key="5">
    <source>
        <dbReference type="Proteomes" id="UP001589865"/>
    </source>
</evidence>
<dbReference type="InterPro" id="IPR019949">
    <property type="entry name" value="CmoO-like"/>
</dbReference>
<dbReference type="Pfam" id="PF00296">
    <property type="entry name" value="Bac_luciferase"/>
    <property type="match status" value="1"/>
</dbReference>
<dbReference type="InterPro" id="IPR011251">
    <property type="entry name" value="Luciferase-like_dom"/>
</dbReference>
<dbReference type="SUPFAM" id="SSF51679">
    <property type="entry name" value="Bacterial luciferase-like"/>
    <property type="match status" value="1"/>
</dbReference>
<evidence type="ECO:0000313" key="4">
    <source>
        <dbReference type="EMBL" id="MFC0409099.1"/>
    </source>
</evidence>
<dbReference type="GO" id="GO:0016491">
    <property type="term" value="F:oxidoreductase activity"/>
    <property type="evidence" value="ECO:0007669"/>
    <property type="project" value="UniProtKB-KW"/>
</dbReference>
<dbReference type="PANTHER" id="PTHR30137">
    <property type="entry name" value="LUCIFERASE-LIKE MONOOXYGENASE"/>
    <property type="match status" value="1"/>
</dbReference>
<sequence length="410" mass="44052">MEQHHFCGMAMPFSNPVLSILDQSPVLAGRTPAQSIADTLALARRADALGYRRYWVSEHHNSGALAGSAPEILVSAIAATTERIRVGSAGVMLPHYSALKVAEQFRVLDAIAPGRIDLGLGRAPGSDGRTAYALNPLNARQSEDLFPQQLRDVMGWLGDGLPVDHPFAAIRAQPEGATRPEVWMLGSSDYGAQVAAYFGLPYCFAYFFADGRGADQAMALYRDGFRPGVLREPRAAICVFAVAAETEEEARRQFRSRELQRTIRERGEFVPVPPVEEAEAFAYTEAELARIERMHAKSAVGTGEQVWEKLRALSAELRADEVAVVTACHDPMARIRSYELLAAAAGLGWPVRAAAGNRAVGADAAGARIVRRAGSPAVPVAAAPREAATTRTRARSSAAARERPPPTTGS</sequence>
<dbReference type="Proteomes" id="UP001589865">
    <property type="component" value="Unassembled WGS sequence"/>
</dbReference>
<dbReference type="PANTHER" id="PTHR30137:SF6">
    <property type="entry name" value="LUCIFERASE-LIKE MONOOXYGENASE"/>
    <property type="match status" value="1"/>
</dbReference>
<dbReference type="NCBIfam" id="TIGR03558">
    <property type="entry name" value="oxido_grp_1"/>
    <property type="match status" value="1"/>
</dbReference>
<feature type="region of interest" description="Disordered" evidence="2">
    <location>
        <begin position="375"/>
        <end position="410"/>
    </location>
</feature>
<feature type="domain" description="Luciferase-like" evidence="3">
    <location>
        <begin position="28"/>
        <end position="318"/>
    </location>
</feature>
<dbReference type="RefSeq" id="WP_377044848.1">
    <property type="nucleotide sequence ID" value="NZ_JBHLUN010000008.1"/>
</dbReference>
<keyword evidence="5" id="KW-1185">Reference proteome</keyword>
<reference evidence="4 5" key="1">
    <citation type="submission" date="2024-09" db="EMBL/GenBank/DDBJ databases">
        <authorList>
            <person name="Sun Q."/>
            <person name="Mori K."/>
        </authorList>
    </citation>
    <scope>NUCLEOTIDE SEQUENCE [LARGE SCALE GENOMIC DNA]</scope>
    <source>
        <strain evidence="4 5">TBRC 5777</strain>
    </source>
</reference>
<gene>
    <name evidence="4" type="ORF">ACFFGY_12630</name>
</gene>
<comment type="similarity">
    <text evidence="1">To bacterial alkanal monooxygenase alpha and beta chains.</text>
</comment>
<comment type="caution">
    <text evidence="4">The sequence shown here is derived from an EMBL/GenBank/DDBJ whole genome shotgun (WGS) entry which is preliminary data.</text>
</comment>
<name>A0ABV6JTN9_9PROT</name>
<keyword evidence="4" id="KW-0560">Oxidoreductase</keyword>
<dbReference type="EMBL" id="JBHLUN010000008">
    <property type="protein sequence ID" value="MFC0409099.1"/>
    <property type="molecule type" value="Genomic_DNA"/>
</dbReference>
<organism evidence="4 5">
    <name type="scientific">Roseomonas elaeocarpi</name>
    <dbReference type="NCBI Taxonomy" id="907779"/>
    <lineage>
        <taxon>Bacteria</taxon>
        <taxon>Pseudomonadati</taxon>
        <taxon>Pseudomonadota</taxon>
        <taxon>Alphaproteobacteria</taxon>
        <taxon>Acetobacterales</taxon>
        <taxon>Roseomonadaceae</taxon>
        <taxon>Roseomonas</taxon>
    </lineage>
</organism>
<feature type="compositionally biased region" description="Low complexity" evidence="2">
    <location>
        <begin position="375"/>
        <end position="399"/>
    </location>
</feature>
<evidence type="ECO:0000259" key="3">
    <source>
        <dbReference type="Pfam" id="PF00296"/>
    </source>
</evidence>
<dbReference type="EC" id="1.-.-.-" evidence="4"/>
<protein>
    <submittedName>
        <fullName evidence="4">LLM class flavin-dependent oxidoreductase</fullName>
        <ecNumber evidence="4">1.-.-.-</ecNumber>
    </submittedName>
</protein>
<proteinExistence type="predicted"/>
<dbReference type="InterPro" id="IPR050766">
    <property type="entry name" value="Bact_Lucif_Oxidored"/>
</dbReference>
<evidence type="ECO:0000256" key="2">
    <source>
        <dbReference type="SAM" id="MobiDB-lite"/>
    </source>
</evidence>
<dbReference type="Gene3D" id="3.20.20.30">
    <property type="entry name" value="Luciferase-like domain"/>
    <property type="match status" value="1"/>
</dbReference>
<accession>A0ABV6JTN9</accession>